<reference evidence="3 4" key="1">
    <citation type="submission" date="2021-07" db="EMBL/GenBank/DDBJ databases">
        <authorList>
            <person name="So Y."/>
        </authorList>
    </citation>
    <scope>NUCLEOTIDE SEQUENCE [LARGE SCALE GENOMIC DNA]</scope>
    <source>
        <strain evidence="3 4">HJA6</strain>
    </source>
</reference>
<keyword evidence="2" id="KW-0964">Secreted</keyword>
<evidence type="ECO:0000313" key="3">
    <source>
        <dbReference type="EMBL" id="MBW6397641.1"/>
    </source>
</evidence>
<gene>
    <name evidence="3" type="ORF">KPL78_07290</name>
</gene>
<evidence type="ECO:0008006" key="5">
    <source>
        <dbReference type="Google" id="ProtNLM"/>
    </source>
</evidence>
<comment type="caution">
    <text evidence="3">The sequence shown here is derived from an EMBL/GenBank/DDBJ whole genome shotgun (WGS) entry which is preliminary data.</text>
</comment>
<dbReference type="InterPro" id="IPR001343">
    <property type="entry name" value="Hemolysn_Ca-bd"/>
</dbReference>
<dbReference type="Pfam" id="PF00353">
    <property type="entry name" value="HemolysinCabind"/>
    <property type="match status" value="7"/>
</dbReference>
<dbReference type="RefSeq" id="WP_219762239.1">
    <property type="nucleotide sequence ID" value="NZ_JAHYBZ010000002.1"/>
</dbReference>
<keyword evidence="4" id="KW-1185">Reference proteome</keyword>
<dbReference type="InterPro" id="IPR011049">
    <property type="entry name" value="Serralysin-like_metalloprot_C"/>
</dbReference>
<dbReference type="PRINTS" id="PR00313">
    <property type="entry name" value="CABNDNGRPT"/>
</dbReference>
<organism evidence="3 4">
    <name type="scientific">Roseomonas alba</name>
    <dbReference type="NCBI Taxonomy" id="2846776"/>
    <lineage>
        <taxon>Bacteria</taxon>
        <taxon>Pseudomonadati</taxon>
        <taxon>Pseudomonadota</taxon>
        <taxon>Alphaproteobacteria</taxon>
        <taxon>Acetobacterales</taxon>
        <taxon>Roseomonadaceae</taxon>
        <taxon>Roseomonas</taxon>
    </lineage>
</organism>
<dbReference type="PROSITE" id="PS00330">
    <property type="entry name" value="HEMOLYSIN_CALCIUM"/>
    <property type="match status" value="3"/>
</dbReference>
<name>A0ABS7A5V5_9PROT</name>
<dbReference type="SUPFAM" id="SSF51120">
    <property type="entry name" value="beta-Roll"/>
    <property type="match status" value="3"/>
</dbReference>
<sequence length="626" mass="61309">MAIVTVVNSLFGPQVPFAAMPAVTRLSGTTTTATLDAVNGSTLIMLTGSGLTYDGQALPMGGTITGLELRFNGVSTSWTATGFSVDAAAFRANAGTLDSFLFGGADTILGAGLVDHLFGYGGDDSIAGGDGGDGIVAGDGNDTVSPGLGTDGISLGEGDDLLFIGGAQNGGTKFANGGTGTDRLVAGGDISANNLQGFEELTWHSPDIEIRLTNVQLAGFDTLVLGSLSPGAERTELEITGGGFVDLGALALQTNGADSLAVALVGTTGTVIRGRDIADGAANDLIDANGNAADAIATFGGSDTITSASGGDTIAAGDGNDLVRIFGGNALVFLGDGHDSATGFDGAETIDGGLGNDTMTAGAGHDLLIGGDGADSIVGGPGNDTAYGGAGADTIAGGDGSDTILGGAGNDVIDVGSFFGATDSVLGGIGNDVITGGGTLGSVVFRGDDGADTITSSAFRSTIDGGAGNDVLTGSSQSQQVASLITFALDTILGGAGNDRITGGRGGDSLVGGTGADTFAYAPGDSGRITFGMLVDVDTIGGFSRAEGDRIDLSAIDADVLTDGDQAFDEVLPAASLTPITAGSLRYSVGASGTTIMGSTDNDADFELQILVTTAGYVPILSDFIL</sequence>
<protein>
    <recommendedName>
        <fullName evidence="5">Calcium-binding protein</fullName>
    </recommendedName>
</protein>
<dbReference type="Gene3D" id="2.150.10.10">
    <property type="entry name" value="Serralysin-like metalloprotease, C-terminal"/>
    <property type="match status" value="3"/>
</dbReference>
<evidence type="ECO:0000256" key="2">
    <source>
        <dbReference type="ARBA" id="ARBA00022525"/>
    </source>
</evidence>
<dbReference type="Proteomes" id="UP001196565">
    <property type="component" value="Unassembled WGS sequence"/>
</dbReference>
<dbReference type="PANTHER" id="PTHR38340">
    <property type="entry name" value="S-LAYER PROTEIN"/>
    <property type="match status" value="1"/>
</dbReference>
<evidence type="ECO:0000256" key="1">
    <source>
        <dbReference type="ARBA" id="ARBA00004613"/>
    </source>
</evidence>
<dbReference type="EMBL" id="JAHYBZ010000002">
    <property type="protein sequence ID" value="MBW6397641.1"/>
    <property type="molecule type" value="Genomic_DNA"/>
</dbReference>
<dbReference type="InterPro" id="IPR050557">
    <property type="entry name" value="RTX_toxin/Mannuronan_C5-epim"/>
</dbReference>
<proteinExistence type="predicted"/>
<dbReference type="InterPro" id="IPR018511">
    <property type="entry name" value="Hemolysin-typ_Ca-bd_CS"/>
</dbReference>
<dbReference type="PANTHER" id="PTHR38340:SF1">
    <property type="entry name" value="S-LAYER PROTEIN"/>
    <property type="match status" value="1"/>
</dbReference>
<evidence type="ECO:0000313" key="4">
    <source>
        <dbReference type="Proteomes" id="UP001196565"/>
    </source>
</evidence>
<comment type="subcellular location">
    <subcellularLocation>
        <location evidence="1">Secreted</location>
    </subcellularLocation>
</comment>
<accession>A0ABS7A5V5</accession>